<dbReference type="AlphaFoldDB" id="A0A7X0VTU8"/>
<dbReference type="Proteomes" id="UP000564644">
    <property type="component" value="Unassembled WGS sequence"/>
</dbReference>
<proteinExistence type="inferred from homology"/>
<protein>
    <recommendedName>
        <fullName evidence="5">Putative pyruvate, phosphate dikinase regulatory protein</fullName>
        <shortName evidence="5">PPDK regulatory protein</shortName>
        <ecNumber evidence="5">2.7.11.32</ecNumber>
        <ecNumber evidence="5">2.7.4.27</ecNumber>
    </recommendedName>
</protein>
<reference evidence="6 7" key="1">
    <citation type="submission" date="2020-08" db="EMBL/GenBank/DDBJ databases">
        <title>Cohnella phylogeny.</title>
        <authorList>
            <person name="Dunlap C."/>
        </authorList>
    </citation>
    <scope>NUCLEOTIDE SEQUENCE [LARGE SCALE GENOMIC DNA]</scope>
    <source>
        <strain evidence="6 7">CBP 2801</strain>
    </source>
</reference>
<sequence length="278" mass="30805">MAGGEAVSNDRLKTIYACSDAVGETAEAVARATARQFATAAVKIKRCGGIKHEDEVRAVVKEAAQAGGFIAYTLVQPELRETMREEAIRAQVKAVDVMGPMMQAFIDTFQDSPKYQPGLLHEMDDYYFRKIEAVEFAVRYDDGKDVRGLLSAQVVLVGVSRTSKTPLSIYLAHKGIRTANYPITPEVKPPDELFMKAERLIVGLTMQPERLLRIRTERLKSLGLPVQAHYASLERIERELGFASELMNKLGCPVIDVTEKAIEETAGIIMEKWLTSVG</sequence>
<accession>A0A7X0VTU8</accession>
<dbReference type="GO" id="GO:0004674">
    <property type="term" value="F:protein serine/threonine kinase activity"/>
    <property type="evidence" value="ECO:0007669"/>
    <property type="project" value="UniProtKB-UniRule"/>
</dbReference>
<comment type="similarity">
    <text evidence="5">Belongs to the pyruvate, phosphate/water dikinase regulatory protein family. PDRP subfamily.</text>
</comment>
<keyword evidence="3 5" id="KW-0547">Nucleotide-binding</keyword>
<dbReference type="GO" id="GO:0043531">
    <property type="term" value="F:ADP binding"/>
    <property type="evidence" value="ECO:0007669"/>
    <property type="project" value="UniProtKB-UniRule"/>
</dbReference>
<feature type="binding site" evidence="5">
    <location>
        <begin position="158"/>
        <end position="165"/>
    </location>
    <ligand>
        <name>ADP</name>
        <dbReference type="ChEBI" id="CHEBI:456216"/>
    </ligand>
</feature>
<comment type="function">
    <text evidence="5">Bifunctional serine/threonine kinase and phosphorylase involved in the regulation of the pyruvate, phosphate dikinase (PPDK) by catalyzing its phosphorylation/dephosphorylation.</text>
</comment>
<evidence type="ECO:0000313" key="6">
    <source>
        <dbReference type="EMBL" id="MBB6730284.1"/>
    </source>
</evidence>
<dbReference type="HAMAP" id="MF_00921">
    <property type="entry name" value="PDRP"/>
    <property type="match status" value="1"/>
</dbReference>
<dbReference type="EC" id="2.7.11.32" evidence="5"/>
<evidence type="ECO:0000313" key="7">
    <source>
        <dbReference type="Proteomes" id="UP000564644"/>
    </source>
</evidence>
<dbReference type="InterPro" id="IPR026565">
    <property type="entry name" value="PPDK_reg"/>
</dbReference>
<evidence type="ECO:0000256" key="3">
    <source>
        <dbReference type="ARBA" id="ARBA00022741"/>
    </source>
</evidence>
<evidence type="ECO:0000256" key="2">
    <source>
        <dbReference type="ARBA" id="ARBA00022679"/>
    </source>
</evidence>
<keyword evidence="2 5" id="KW-0808">Transferase</keyword>
<evidence type="ECO:0000256" key="5">
    <source>
        <dbReference type="HAMAP-Rule" id="MF_00921"/>
    </source>
</evidence>
<dbReference type="GO" id="GO:0005524">
    <property type="term" value="F:ATP binding"/>
    <property type="evidence" value="ECO:0007669"/>
    <property type="project" value="InterPro"/>
</dbReference>
<evidence type="ECO:0000256" key="4">
    <source>
        <dbReference type="ARBA" id="ARBA00022777"/>
    </source>
</evidence>
<keyword evidence="7" id="KW-1185">Reference proteome</keyword>
<gene>
    <name evidence="6" type="ORF">H7C18_05175</name>
</gene>
<dbReference type="PANTHER" id="PTHR31756">
    <property type="entry name" value="PYRUVATE, PHOSPHATE DIKINASE REGULATORY PROTEIN 1, CHLOROPLASTIC"/>
    <property type="match status" value="1"/>
</dbReference>
<dbReference type="GO" id="GO:0016776">
    <property type="term" value="F:phosphotransferase activity, phosphate group as acceptor"/>
    <property type="evidence" value="ECO:0007669"/>
    <property type="project" value="UniProtKB-UniRule"/>
</dbReference>
<comment type="catalytic activity">
    <reaction evidence="5">
        <text>N(tele)-phospho-L-histidyl/L-threonyl-[pyruvate, phosphate dikinase] + ADP = N(tele)-phospho-L-histidyl/O-phospho-L-threonyl-[pyruvate, phosphate dikinase] + AMP + H(+)</text>
        <dbReference type="Rhea" id="RHEA:43692"/>
        <dbReference type="Rhea" id="RHEA-COMP:10650"/>
        <dbReference type="Rhea" id="RHEA-COMP:10651"/>
        <dbReference type="ChEBI" id="CHEBI:15378"/>
        <dbReference type="ChEBI" id="CHEBI:30013"/>
        <dbReference type="ChEBI" id="CHEBI:61977"/>
        <dbReference type="ChEBI" id="CHEBI:83586"/>
        <dbReference type="ChEBI" id="CHEBI:456215"/>
        <dbReference type="ChEBI" id="CHEBI:456216"/>
        <dbReference type="EC" id="2.7.11.32"/>
    </reaction>
</comment>
<dbReference type="EMBL" id="JACJVO010000007">
    <property type="protein sequence ID" value="MBB6730284.1"/>
    <property type="molecule type" value="Genomic_DNA"/>
</dbReference>
<dbReference type="NCBIfam" id="NF003742">
    <property type="entry name" value="PRK05339.1"/>
    <property type="match status" value="1"/>
</dbReference>
<evidence type="ECO:0000256" key="1">
    <source>
        <dbReference type="ARBA" id="ARBA00022527"/>
    </source>
</evidence>
<keyword evidence="4 5" id="KW-0418">Kinase</keyword>
<dbReference type="InterPro" id="IPR005177">
    <property type="entry name" value="Kinase-pyrophosphorylase"/>
</dbReference>
<dbReference type="EC" id="2.7.4.27" evidence="5"/>
<name>A0A7X0VTU8_9BACL</name>
<keyword evidence="1 5" id="KW-0723">Serine/threonine-protein kinase</keyword>
<dbReference type="PANTHER" id="PTHR31756:SF3">
    <property type="entry name" value="PYRUVATE, PHOSPHATE DIKINASE REGULATORY PROTEIN 1, CHLOROPLASTIC"/>
    <property type="match status" value="1"/>
</dbReference>
<comment type="caution">
    <text evidence="6">The sequence shown here is derived from an EMBL/GenBank/DDBJ whole genome shotgun (WGS) entry which is preliminary data.</text>
</comment>
<dbReference type="Pfam" id="PF03618">
    <property type="entry name" value="Kinase-PPPase"/>
    <property type="match status" value="1"/>
</dbReference>
<organism evidence="6 7">
    <name type="scientific">Cohnella zeiphila</name>
    <dbReference type="NCBI Taxonomy" id="2761120"/>
    <lineage>
        <taxon>Bacteria</taxon>
        <taxon>Bacillati</taxon>
        <taxon>Bacillota</taxon>
        <taxon>Bacilli</taxon>
        <taxon>Bacillales</taxon>
        <taxon>Paenibacillaceae</taxon>
        <taxon>Cohnella</taxon>
    </lineage>
</organism>
<comment type="catalytic activity">
    <reaction evidence="5">
        <text>N(tele)-phospho-L-histidyl/O-phospho-L-threonyl-[pyruvate, phosphate dikinase] + phosphate + H(+) = N(tele)-phospho-L-histidyl/L-threonyl-[pyruvate, phosphate dikinase] + diphosphate</text>
        <dbReference type="Rhea" id="RHEA:43696"/>
        <dbReference type="Rhea" id="RHEA-COMP:10650"/>
        <dbReference type="Rhea" id="RHEA-COMP:10651"/>
        <dbReference type="ChEBI" id="CHEBI:15378"/>
        <dbReference type="ChEBI" id="CHEBI:30013"/>
        <dbReference type="ChEBI" id="CHEBI:33019"/>
        <dbReference type="ChEBI" id="CHEBI:43474"/>
        <dbReference type="ChEBI" id="CHEBI:61977"/>
        <dbReference type="ChEBI" id="CHEBI:83586"/>
        <dbReference type="EC" id="2.7.4.27"/>
    </reaction>
</comment>